<dbReference type="Pfam" id="PF00196">
    <property type="entry name" value="GerE"/>
    <property type="match status" value="1"/>
</dbReference>
<dbReference type="SUPFAM" id="SSF55781">
    <property type="entry name" value="GAF domain-like"/>
    <property type="match status" value="1"/>
</dbReference>
<comment type="caution">
    <text evidence="5">The sequence shown here is derived from an EMBL/GenBank/DDBJ whole genome shotgun (WGS) entry which is preliminary data.</text>
</comment>
<name>A0A8J2XKC0_9MICO</name>
<dbReference type="SMART" id="SM00421">
    <property type="entry name" value="HTH_LUXR"/>
    <property type="match status" value="1"/>
</dbReference>
<keyword evidence="2" id="KW-0238">DNA-binding</keyword>
<evidence type="ECO:0000256" key="2">
    <source>
        <dbReference type="ARBA" id="ARBA00023125"/>
    </source>
</evidence>
<dbReference type="AlphaFoldDB" id="A0A8J2XKC0"/>
<accession>A0A8J2XKC0</accession>
<dbReference type="PANTHER" id="PTHR43214:SF42">
    <property type="entry name" value="TRANSCRIPTIONAL REGULATORY PROTEIN DESR"/>
    <property type="match status" value="1"/>
</dbReference>
<dbReference type="GO" id="GO:0006355">
    <property type="term" value="P:regulation of DNA-templated transcription"/>
    <property type="evidence" value="ECO:0007669"/>
    <property type="project" value="InterPro"/>
</dbReference>
<dbReference type="Pfam" id="PF13185">
    <property type="entry name" value="GAF_2"/>
    <property type="match status" value="1"/>
</dbReference>
<dbReference type="PROSITE" id="PS50043">
    <property type="entry name" value="HTH_LUXR_2"/>
    <property type="match status" value="1"/>
</dbReference>
<dbReference type="CDD" id="cd06170">
    <property type="entry name" value="LuxR_C_like"/>
    <property type="match status" value="1"/>
</dbReference>
<dbReference type="PRINTS" id="PR00038">
    <property type="entry name" value="HTHLUXR"/>
</dbReference>
<protein>
    <submittedName>
        <fullName evidence="5">Helix-turn-helix transcriptional regulator</fullName>
    </submittedName>
</protein>
<proteinExistence type="predicted"/>
<dbReference type="InterPro" id="IPR016032">
    <property type="entry name" value="Sig_transdc_resp-reg_C-effctor"/>
</dbReference>
<keyword evidence="3" id="KW-0804">Transcription</keyword>
<dbReference type="InterPro" id="IPR036388">
    <property type="entry name" value="WH-like_DNA-bd_sf"/>
</dbReference>
<gene>
    <name evidence="5" type="ORF">GCM10011333_14210</name>
</gene>
<dbReference type="InterPro" id="IPR029016">
    <property type="entry name" value="GAF-like_dom_sf"/>
</dbReference>
<evidence type="ECO:0000313" key="5">
    <source>
        <dbReference type="EMBL" id="GGA12509.1"/>
    </source>
</evidence>
<dbReference type="EMBL" id="BMFY01000005">
    <property type="protein sequence ID" value="GGA12509.1"/>
    <property type="molecule type" value="Genomic_DNA"/>
</dbReference>
<dbReference type="SUPFAM" id="SSF46894">
    <property type="entry name" value="C-terminal effector domain of the bipartite response regulators"/>
    <property type="match status" value="1"/>
</dbReference>
<reference evidence="5" key="1">
    <citation type="journal article" date="2014" name="Int. J. Syst. Evol. Microbiol.">
        <title>Complete genome sequence of Corynebacterium casei LMG S-19264T (=DSM 44701T), isolated from a smear-ripened cheese.</title>
        <authorList>
            <consortium name="US DOE Joint Genome Institute (JGI-PGF)"/>
            <person name="Walter F."/>
            <person name="Albersmeier A."/>
            <person name="Kalinowski J."/>
            <person name="Ruckert C."/>
        </authorList>
    </citation>
    <scope>NUCLEOTIDE SEQUENCE</scope>
    <source>
        <strain evidence="5">CGMCC 1.12785</strain>
    </source>
</reference>
<dbReference type="Gene3D" id="1.10.10.10">
    <property type="entry name" value="Winged helix-like DNA-binding domain superfamily/Winged helix DNA-binding domain"/>
    <property type="match status" value="1"/>
</dbReference>
<dbReference type="InterPro" id="IPR039420">
    <property type="entry name" value="WalR-like"/>
</dbReference>
<organism evidence="5 6">
    <name type="scientific">Sediminivirga luteola</name>
    <dbReference type="NCBI Taxonomy" id="1774748"/>
    <lineage>
        <taxon>Bacteria</taxon>
        <taxon>Bacillati</taxon>
        <taxon>Actinomycetota</taxon>
        <taxon>Actinomycetes</taxon>
        <taxon>Micrococcales</taxon>
        <taxon>Brevibacteriaceae</taxon>
        <taxon>Sediminivirga</taxon>
    </lineage>
</organism>
<dbReference type="InterPro" id="IPR003018">
    <property type="entry name" value="GAF"/>
</dbReference>
<evidence type="ECO:0000256" key="1">
    <source>
        <dbReference type="ARBA" id="ARBA00023015"/>
    </source>
</evidence>
<evidence type="ECO:0000256" key="3">
    <source>
        <dbReference type="ARBA" id="ARBA00023163"/>
    </source>
</evidence>
<dbReference type="Gene3D" id="3.30.450.40">
    <property type="match status" value="1"/>
</dbReference>
<reference evidence="5" key="2">
    <citation type="submission" date="2020-09" db="EMBL/GenBank/DDBJ databases">
        <authorList>
            <person name="Sun Q."/>
            <person name="Zhou Y."/>
        </authorList>
    </citation>
    <scope>NUCLEOTIDE SEQUENCE</scope>
    <source>
        <strain evidence="5">CGMCC 1.12785</strain>
    </source>
</reference>
<keyword evidence="1" id="KW-0805">Transcription regulation</keyword>
<evidence type="ECO:0000313" key="6">
    <source>
        <dbReference type="Proteomes" id="UP000616114"/>
    </source>
</evidence>
<sequence>MTTPHLDQIWERTVTGLKAQAGAPMVFGGPVRAGGLELRYFSGARTSALRDLNVARGAGLGGKVWRERRPAEVDEYSAATSITHHYDEPVGREGLRAIVAVPVLQGGQVRGVLYAGSREAGACGDRLRSLTWGMARRLSADLATEAEIERRLAARVAESAALRERIRRIHAELRVLKGEAKDPALRRKLAALAEDVTGGARPAQRHEQTALSPRERDILALVAEGLSYRYVGERLGLAQQTVKSYMRDIIARLGVHSRHEAVVEARRQGILP</sequence>
<dbReference type="RefSeq" id="WP_188550238.1">
    <property type="nucleotide sequence ID" value="NZ_BMFY01000005.1"/>
</dbReference>
<dbReference type="InterPro" id="IPR000792">
    <property type="entry name" value="Tscrpt_reg_LuxR_C"/>
</dbReference>
<feature type="domain" description="HTH luxR-type" evidence="4">
    <location>
        <begin position="204"/>
        <end position="269"/>
    </location>
</feature>
<evidence type="ECO:0000259" key="4">
    <source>
        <dbReference type="PROSITE" id="PS50043"/>
    </source>
</evidence>
<dbReference type="PANTHER" id="PTHR43214">
    <property type="entry name" value="TWO-COMPONENT RESPONSE REGULATOR"/>
    <property type="match status" value="1"/>
</dbReference>
<dbReference type="GO" id="GO:0003677">
    <property type="term" value="F:DNA binding"/>
    <property type="evidence" value="ECO:0007669"/>
    <property type="project" value="UniProtKB-KW"/>
</dbReference>
<dbReference type="Proteomes" id="UP000616114">
    <property type="component" value="Unassembled WGS sequence"/>
</dbReference>
<keyword evidence="6" id="KW-1185">Reference proteome</keyword>